<dbReference type="GO" id="GO:0097367">
    <property type="term" value="F:carbohydrate derivative binding"/>
    <property type="evidence" value="ECO:0007669"/>
    <property type="project" value="InterPro"/>
</dbReference>
<dbReference type="EMBL" id="LR796380">
    <property type="protein sequence ID" value="CAB4140797.1"/>
    <property type="molecule type" value="Genomic_DNA"/>
</dbReference>
<gene>
    <name evidence="2" type="ORF">UFOVP395_132</name>
</gene>
<dbReference type="SUPFAM" id="SSF53697">
    <property type="entry name" value="SIS domain"/>
    <property type="match status" value="1"/>
</dbReference>
<keyword evidence="2" id="KW-0413">Isomerase</keyword>
<dbReference type="Gene3D" id="3.40.50.10490">
    <property type="entry name" value="Glucose-6-phosphate isomerase like protein, domain 1"/>
    <property type="match status" value="1"/>
</dbReference>
<accession>A0A6J5M5P0</accession>
<dbReference type="Pfam" id="PF13580">
    <property type="entry name" value="SIS_2"/>
    <property type="match status" value="1"/>
</dbReference>
<dbReference type="GO" id="GO:0016853">
    <property type="term" value="F:isomerase activity"/>
    <property type="evidence" value="ECO:0007669"/>
    <property type="project" value="UniProtKB-KW"/>
</dbReference>
<dbReference type="PANTHER" id="PTHR30390:SF8">
    <property type="entry name" value="SUGAR ISOMERASE (SIS)"/>
    <property type="match status" value="1"/>
</dbReference>
<dbReference type="InterPro" id="IPR046348">
    <property type="entry name" value="SIS_dom_sf"/>
</dbReference>
<reference evidence="2" key="1">
    <citation type="submission" date="2020-04" db="EMBL/GenBank/DDBJ databases">
        <authorList>
            <person name="Chiriac C."/>
            <person name="Salcher M."/>
            <person name="Ghai R."/>
            <person name="Kavagutti S V."/>
        </authorList>
    </citation>
    <scope>NUCLEOTIDE SEQUENCE</scope>
</reference>
<proteinExistence type="predicted"/>
<dbReference type="InterPro" id="IPR050099">
    <property type="entry name" value="SIS_GmhA/DiaA_subfam"/>
</dbReference>
<dbReference type="PANTHER" id="PTHR30390">
    <property type="entry name" value="SEDOHEPTULOSE 7-PHOSPHATE ISOMERASE / DNAA INITIATOR-ASSOCIATING FACTOR FOR REPLICATION INITIATION"/>
    <property type="match status" value="1"/>
</dbReference>
<dbReference type="CDD" id="cd05006">
    <property type="entry name" value="SIS_GmhA"/>
    <property type="match status" value="1"/>
</dbReference>
<sequence length="197" mass="21165">MRSFSEYFMSVGLAVTKVNLDTLEAAFKAIDGCNTLYIMGNGGSAATADHWVCDYMKGINEDTDASIPSASDAVNAISLTSNGPLMTALANDVGYDHIFARQLGYYRCQHRDVVLAISASGNSLNILNGIQKANELGATTIALTGFNGGQASLMSKINVHVPSTNYGVVEDVHMMILHAISQRIRYRDALNPESLKL</sequence>
<name>A0A6J5M5P0_9CAUD</name>
<protein>
    <submittedName>
        <fullName evidence="2">GmhA Phosphoheptose isomerase</fullName>
    </submittedName>
</protein>
<dbReference type="PROSITE" id="PS51464">
    <property type="entry name" value="SIS"/>
    <property type="match status" value="1"/>
</dbReference>
<organism evidence="2">
    <name type="scientific">uncultured Caudovirales phage</name>
    <dbReference type="NCBI Taxonomy" id="2100421"/>
    <lineage>
        <taxon>Viruses</taxon>
        <taxon>Duplodnaviria</taxon>
        <taxon>Heunggongvirae</taxon>
        <taxon>Uroviricota</taxon>
        <taxon>Caudoviricetes</taxon>
        <taxon>Peduoviridae</taxon>
        <taxon>Maltschvirus</taxon>
        <taxon>Maltschvirus maltsch</taxon>
    </lineage>
</organism>
<dbReference type="InterPro" id="IPR001347">
    <property type="entry name" value="SIS_dom"/>
</dbReference>
<dbReference type="GO" id="GO:1901135">
    <property type="term" value="P:carbohydrate derivative metabolic process"/>
    <property type="evidence" value="ECO:0007669"/>
    <property type="project" value="InterPro"/>
</dbReference>
<evidence type="ECO:0000259" key="1">
    <source>
        <dbReference type="PROSITE" id="PS51464"/>
    </source>
</evidence>
<evidence type="ECO:0000313" key="2">
    <source>
        <dbReference type="EMBL" id="CAB4140797.1"/>
    </source>
</evidence>
<feature type="domain" description="SIS" evidence="1">
    <location>
        <begin position="26"/>
        <end position="190"/>
    </location>
</feature>
<dbReference type="InterPro" id="IPR035461">
    <property type="entry name" value="GmhA/DiaA"/>
</dbReference>